<reference evidence="2 3" key="2">
    <citation type="submission" date="2020-06" db="EMBL/GenBank/DDBJ databases">
        <title>Ramlibacter rhizophilus sp. nov., isolated from rhizosphere soil of national flower Mugunghwa from South Korea.</title>
        <authorList>
            <person name="Zheng-Fei Y."/>
            <person name="Huan T."/>
        </authorList>
    </citation>
    <scope>NUCLEOTIDE SEQUENCE [LARGE SCALE GENOMIC DNA]</scope>
    <source>
        <strain evidence="2 3">B156</strain>
    </source>
</reference>
<dbReference type="EMBL" id="JABFCS010000001">
    <property type="protein sequence ID" value="NNU44792.1"/>
    <property type="molecule type" value="Genomic_DNA"/>
</dbReference>
<dbReference type="InterPro" id="IPR000595">
    <property type="entry name" value="cNMP-bd_dom"/>
</dbReference>
<evidence type="ECO:0000259" key="1">
    <source>
        <dbReference type="PROSITE" id="PS50042"/>
    </source>
</evidence>
<dbReference type="InterPro" id="IPR050397">
    <property type="entry name" value="Env_Response_Regulators"/>
</dbReference>
<name>A0A849K8T6_9BURK</name>
<keyword evidence="3" id="KW-1185">Reference proteome</keyword>
<protein>
    <submittedName>
        <fullName evidence="2">Cyclic nucleotide-binding domain-containing protein</fullName>
    </submittedName>
</protein>
<dbReference type="InterPro" id="IPR014710">
    <property type="entry name" value="RmlC-like_jellyroll"/>
</dbReference>
<dbReference type="PROSITE" id="PS50042">
    <property type="entry name" value="CNMP_BINDING_3"/>
    <property type="match status" value="1"/>
</dbReference>
<dbReference type="Proteomes" id="UP000552954">
    <property type="component" value="Unassembled WGS sequence"/>
</dbReference>
<reference evidence="2 3" key="1">
    <citation type="submission" date="2020-05" db="EMBL/GenBank/DDBJ databases">
        <authorList>
            <person name="Khan S.A."/>
            <person name="Jeon C.O."/>
            <person name="Chun B.H."/>
        </authorList>
    </citation>
    <scope>NUCLEOTIDE SEQUENCE [LARGE SCALE GENOMIC DNA]</scope>
    <source>
        <strain evidence="2 3">B156</strain>
    </source>
</reference>
<accession>A0A849K8T6</accession>
<dbReference type="AlphaFoldDB" id="A0A849K8T6"/>
<dbReference type="Pfam" id="PF00027">
    <property type="entry name" value="cNMP_binding"/>
    <property type="match status" value="1"/>
</dbReference>
<dbReference type="SUPFAM" id="SSF51206">
    <property type="entry name" value="cAMP-binding domain-like"/>
    <property type="match status" value="1"/>
</dbReference>
<proteinExistence type="predicted"/>
<dbReference type="Gene3D" id="2.60.120.10">
    <property type="entry name" value="Jelly Rolls"/>
    <property type="match status" value="1"/>
</dbReference>
<comment type="caution">
    <text evidence="2">The sequence shown here is derived from an EMBL/GenBank/DDBJ whole genome shotgun (WGS) entry which is preliminary data.</text>
</comment>
<dbReference type="GO" id="GO:0003700">
    <property type="term" value="F:DNA-binding transcription factor activity"/>
    <property type="evidence" value="ECO:0007669"/>
    <property type="project" value="TreeGrafter"/>
</dbReference>
<evidence type="ECO:0000313" key="2">
    <source>
        <dbReference type="EMBL" id="NNU44792.1"/>
    </source>
</evidence>
<dbReference type="RefSeq" id="WP_171561979.1">
    <property type="nucleotide sequence ID" value="NZ_JABFCS010000001.1"/>
</dbReference>
<evidence type="ECO:0000313" key="3">
    <source>
        <dbReference type="Proteomes" id="UP000552954"/>
    </source>
</evidence>
<dbReference type="InterPro" id="IPR018490">
    <property type="entry name" value="cNMP-bd_dom_sf"/>
</dbReference>
<organism evidence="2 3">
    <name type="scientific">Ramlibacter montanisoli</name>
    <dbReference type="NCBI Taxonomy" id="2732512"/>
    <lineage>
        <taxon>Bacteria</taxon>
        <taxon>Pseudomonadati</taxon>
        <taxon>Pseudomonadota</taxon>
        <taxon>Betaproteobacteria</taxon>
        <taxon>Burkholderiales</taxon>
        <taxon>Comamonadaceae</taxon>
        <taxon>Ramlibacter</taxon>
    </lineage>
</organism>
<dbReference type="GO" id="GO:0005829">
    <property type="term" value="C:cytosol"/>
    <property type="evidence" value="ECO:0007669"/>
    <property type="project" value="TreeGrafter"/>
</dbReference>
<feature type="domain" description="Cyclic nucleotide-binding" evidence="1">
    <location>
        <begin position="29"/>
        <end position="130"/>
    </location>
</feature>
<dbReference type="CDD" id="cd00038">
    <property type="entry name" value="CAP_ED"/>
    <property type="match status" value="1"/>
</dbReference>
<sequence>MNAPLPTPLHFDVQGLVHAVAHNQSLDAFHPNLTTKQWELFGTYLQPFAVRQGQVVIEQNASDRTVYFVESGTLTVHYEDDKKRLRLASVDSGSAVGEGAFFTRLPRNATVQAASACKLWSLSPIRFTELTNRQPALAVEVAMALGSLVSRRLGNRPKRVAVT</sequence>
<dbReference type="PANTHER" id="PTHR24567:SF77">
    <property type="entry name" value="NUCLEOSIDE-RESPONSIVE TRANSCRIPTIONAL ACTIVATOR OF NUCLEOSIDE UTILIZATION DEOR"/>
    <property type="match status" value="1"/>
</dbReference>
<gene>
    <name evidence="2" type="ORF">HK415_18940</name>
</gene>
<dbReference type="SMART" id="SM00100">
    <property type="entry name" value="cNMP"/>
    <property type="match status" value="1"/>
</dbReference>
<dbReference type="PANTHER" id="PTHR24567">
    <property type="entry name" value="CRP FAMILY TRANSCRIPTIONAL REGULATORY PROTEIN"/>
    <property type="match status" value="1"/>
</dbReference>